<reference evidence="2" key="4">
    <citation type="submission" date="2016-08" db="EMBL/GenBank/DDBJ databases">
        <title>Sequencing, Assembly and Comparative Genomics of S. aureofaciens ATCC 10762.</title>
        <authorList>
            <person name="Gradnigo J.S."/>
            <person name="Johnson N."/>
            <person name="Somerville G.A."/>
        </authorList>
    </citation>
    <scope>NUCLEOTIDE SEQUENCE [LARGE SCALE GENOMIC DNA]</scope>
    <source>
        <strain evidence="2">ATCC 10762</strain>
    </source>
</reference>
<organism evidence="2 3">
    <name type="scientific">Kitasatospora aureofaciens</name>
    <name type="common">Streptomyces aureofaciens</name>
    <dbReference type="NCBI Taxonomy" id="1894"/>
    <lineage>
        <taxon>Bacteria</taxon>
        <taxon>Bacillati</taxon>
        <taxon>Actinomycetota</taxon>
        <taxon>Actinomycetes</taxon>
        <taxon>Kitasatosporales</taxon>
        <taxon>Streptomycetaceae</taxon>
        <taxon>Kitasatospora</taxon>
    </lineage>
</organism>
<dbReference type="PANTHER" id="PTHR34822">
    <property type="entry name" value="GRPB DOMAIN PROTEIN (AFU_ORTHOLOGUE AFUA_1G01530)"/>
    <property type="match status" value="1"/>
</dbReference>
<dbReference type="PANTHER" id="PTHR34822:SF1">
    <property type="entry name" value="GRPB FAMILY PROTEIN"/>
    <property type="match status" value="1"/>
</dbReference>
<dbReference type="OrthoDB" id="9799092at2"/>
<dbReference type="Proteomes" id="UP000037395">
    <property type="component" value="Unassembled WGS sequence"/>
</dbReference>
<evidence type="ECO:0000313" key="2">
    <source>
        <dbReference type="EMBL" id="OEV33703.1"/>
    </source>
</evidence>
<dbReference type="EMBL" id="JPRF03000060">
    <property type="protein sequence ID" value="OEV33703.1"/>
    <property type="molecule type" value="Genomic_DNA"/>
</dbReference>
<accession>A0A8H9HG94</accession>
<comment type="caution">
    <text evidence="2">The sequence shown here is derived from an EMBL/GenBank/DDBJ whole genome shotgun (WGS) entry which is preliminary data.</text>
</comment>
<evidence type="ECO:0008006" key="4">
    <source>
        <dbReference type="Google" id="ProtNLM"/>
    </source>
</evidence>
<evidence type="ECO:0000313" key="1">
    <source>
        <dbReference type="EMBL" id="GGU64920.1"/>
    </source>
</evidence>
<reference evidence="1" key="5">
    <citation type="submission" date="2020-09" db="EMBL/GenBank/DDBJ databases">
        <authorList>
            <person name="Sun Q."/>
            <person name="Ohkuma M."/>
        </authorList>
    </citation>
    <scope>NUCLEOTIDE SEQUENCE</scope>
    <source>
        <strain evidence="1">JCM 4434</strain>
    </source>
</reference>
<dbReference type="Pfam" id="PF04229">
    <property type="entry name" value="GrpB"/>
    <property type="match status" value="1"/>
</dbReference>
<name>A0A1E7MZR0_KITAU</name>
<accession>A0A1E7MZR0</accession>
<reference evidence="1" key="1">
    <citation type="journal article" date="2014" name="Int. J. Syst. Evol. Microbiol.">
        <title>Complete genome sequence of Corynebacterium casei LMG S-19264T (=DSM 44701T), isolated from a smear-ripened cheese.</title>
        <authorList>
            <consortium name="US DOE Joint Genome Institute (JGI-PGF)"/>
            <person name="Walter F."/>
            <person name="Albersmeier A."/>
            <person name="Kalinowski J."/>
            <person name="Ruckert C."/>
        </authorList>
    </citation>
    <scope>NUCLEOTIDE SEQUENCE</scope>
    <source>
        <strain evidence="1">JCM 4434</strain>
    </source>
</reference>
<dbReference type="Gene3D" id="3.30.460.10">
    <property type="entry name" value="Beta Polymerase, domain 2"/>
    <property type="match status" value="1"/>
</dbReference>
<dbReference type="RefSeq" id="WP_030551979.1">
    <property type="nucleotide sequence ID" value="NZ_BMUB01000003.1"/>
</dbReference>
<dbReference type="Proteomes" id="UP000610124">
    <property type="component" value="Unassembled WGS sequence"/>
</dbReference>
<dbReference type="KEGG" id="kau:B6264_12375"/>
<gene>
    <name evidence="1" type="ORF">GCM10010502_14650</name>
    <name evidence="2" type="ORF">HS99_0038120</name>
</gene>
<sequence>MPDSAPDLDEPIHLAPYDPAWAALGPALADRLADGLWGLGVAAGAEHIGSTSVPGLAAKPVLDVQIGCAPGETDAVVGHVRGLGFEYLGEAGVPGRHYLRRRDDQPANVHVVELGGPLWADNLLFRDHLRAHPEEAARYARAKREAAGATGRLLAYSAHKAAAVAELLARAREARA</sequence>
<dbReference type="InterPro" id="IPR007344">
    <property type="entry name" value="GrpB/CoaE"/>
</dbReference>
<keyword evidence="3" id="KW-1185">Reference proteome</keyword>
<reference evidence="2 3" key="2">
    <citation type="submission" date="2014-07" db="EMBL/GenBank/DDBJ databases">
        <authorList>
            <person name="Zhang J.E."/>
            <person name="Yang H."/>
            <person name="Guo J."/>
            <person name="Deng Z."/>
            <person name="Luo H."/>
            <person name="Luo M."/>
            <person name="Zhao B."/>
        </authorList>
    </citation>
    <scope>NUCLEOTIDE SEQUENCE [LARGE SCALE GENOMIC DNA]</scope>
    <source>
        <strain evidence="2">ATCC 10762</strain>
        <strain evidence="3">ATCC 10762 / DSM 40127 / CCM 3239 / JCM 4008 / LMG 5968 / NBRC 12843 / NCIMB 8234 / A-377</strain>
    </source>
</reference>
<dbReference type="InterPro" id="IPR043519">
    <property type="entry name" value="NT_sf"/>
</dbReference>
<dbReference type="GeneID" id="97484618"/>
<proteinExistence type="predicted"/>
<protein>
    <recommendedName>
        <fullName evidence="4">GrpB family protein</fullName>
    </recommendedName>
</protein>
<dbReference type="SUPFAM" id="SSF81301">
    <property type="entry name" value="Nucleotidyltransferase"/>
    <property type="match status" value="1"/>
</dbReference>
<dbReference type="EMBL" id="BMUB01000003">
    <property type="protein sequence ID" value="GGU64920.1"/>
    <property type="molecule type" value="Genomic_DNA"/>
</dbReference>
<reference evidence="3" key="3">
    <citation type="submission" date="2016-08" db="EMBL/GenBank/DDBJ databases">
        <title>Sequencing, assembly and comparative genomics of S. aureofaciens ATCC 10762.</title>
        <authorList>
            <person name="Gradnigo J.S."/>
            <person name="Johnson N."/>
            <person name="Somerville G.A."/>
        </authorList>
    </citation>
    <scope>NUCLEOTIDE SEQUENCE [LARGE SCALE GENOMIC DNA]</scope>
    <source>
        <strain evidence="3">ATCC 10762 / DSM 40127 / CCM 3239 / JCM 4008 / LMG 5968 / NBRC 12843 / NCIMB 8234 / A-377</strain>
    </source>
</reference>
<dbReference type="AlphaFoldDB" id="A0A1E7MZR0"/>
<evidence type="ECO:0000313" key="3">
    <source>
        <dbReference type="Proteomes" id="UP000037395"/>
    </source>
</evidence>